<dbReference type="AlphaFoldDB" id="A0A928Q3M3"/>
<dbReference type="Pfam" id="PF02743">
    <property type="entry name" value="dCache_1"/>
    <property type="match status" value="1"/>
</dbReference>
<evidence type="ECO:0000256" key="7">
    <source>
        <dbReference type="ARBA" id="ARBA00029447"/>
    </source>
</evidence>
<feature type="domain" description="HAMP" evidence="11">
    <location>
        <begin position="335"/>
        <end position="389"/>
    </location>
</feature>
<evidence type="ECO:0000256" key="9">
    <source>
        <dbReference type="SAM" id="Phobius"/>
    </source>
</evidence>
<evidence type="ECO:0000256" key="5">
    <source>
        <dbReference type="ARBA" id="ARBA00022989"/>
    </source>
</evidence>
<dbReference type="Gene3D" id="3.30.450.20">
    <property type="entry name" value="PAS domain"/>
    <property type="match status" value="2"/>
</dbReference>
<dbReference type="InterPro" id="IPR003660">
    <property type="entry name" value="HAMP_dom"/>
</dbReference>
<dbReference type="GO" id="GO:0006935">
    <property type="term" value="P:chemotaxis"/>
    <property type="evidence" value="ECO:0007669"/>
    <property type="project" value="UniProtKB-KW"/>
</dbReference>
<dbReference type="Pfam" id="PF00672">
    <property type="entry name" value="HAMP"/>
    <property type="match status" value="1"/>
</dbReference>
<evidence type="ECO:0000256" key="6">
    <source>
        <dbReference type="ARBA" id="ARBA00023136"/>
    </source>
</evidence>
<keyword evidence="4 9" id="KW-0812">Transmembrane</keyword>
<proteinExistence type="inferred from homology"/>
<dbReference type="CDD" id="cd12912">
    <property type="entry name" value="PDC2_MCP_like"/>
    <property type="match status" value="1"/>
</dbReference>
<feature type="transmembrane region" description="Helical" evidence="9">
    <location>
        <begin position="314"/>
        <end position="334"/>
    </location>
</feature>
<evidence type="ECO:0000259" key="10">
    <source>
        <dbReference type="PROSITE" id="PS50111"/>
    </source>
</evidence>
<comment type="similarity">
    <text evidence="7">Belongs to the methyl-accepting chemotaxis (MCP) protein family.</text>
</comment>
<evidence type="ECO:0000259" key="11">
    <source>
        <dbReference type="PROSITE" id="PS50885"/>
    </source>
</evidence>
<dbReference type="GO" id="GO:0005886">
    <property type="term" value="C:plasma membrane"/>
    <property type="evidence" value="ECO:0007669"/>
    <property type="project" value="UniProtKB-SubCell"/>
</dbReference>
<protein>
    <submittedName>
        <fullName evidence="12">HAMP domain-containing protein</fullName>
    </submittedName>
</protein>
<keyword evidence="6 9" id="KW-0472">Membrane</keyword>
<dbReference type="GO" id="GO:0004888">
    <property type="term" value="F:transmembrane signaling receptor activity"/>
    <property type="evidence" value="ECO:0007669"/>
    <property type="project" value="TreeGrafter"/>
</dbReference>
<evidence type="ECO:0000313" key="12">
    <source>
        <dbReference type="EMBL" id="MBE6833071.1"/>
    </source>
</evidence>
<keyword evidence="8" id="KW-0807">Transducer</keyword>
<dbReference type="CDD" id="cd06225">
    <property type="entry name" value="HAMP"/>
    <property type="match status" value="1"/>
</dbReference>
<feature type="domain" description="Methyl-accepting transducer" evidence="10">
    <location>
        <begin position="439"/>
        <end position="668"/>
    </location>
</feature>
<feature type="transmembrane region" description="Helical" evidence="9">
    <location>
        <begin position="47"/>
        <end position="69"/>
    </location>
</feature>
<dbReference type="GO" id="GO:0007165">
    <property type="term" value="P:signal transduction"/>
    <property type="evidence" value="ECO:0007669"/>
    <property type="project" value="UniProtKB-KW"/>
</dbReference>
<dbReference type="SUPFAM" id="SSF103190">
    <property type="entry name" value="Sensory domain-like"/>
    <property type="match status" value="1"/>
</dbReference>
<dbReference type="SMART" id="SM00304">
    <property type="entry name" value="HAMP"/>
    <property type="match status" value="1"/>
</dbReference>
<dbReference type="PROSITE" id="PS50885">
    <property type="entry name" value="HAMP"/>
    <property type="match status" value="1"/>
</dbReference>
<dbReference type="InterPro" id="IPR004089">
    <property type="entry name" value="MCPsignal_dom"/>
</dbReference>
<sequence>MVYLYKISISHGGENMVKEKTGVSRGRNAVRKMFGGGSGSIKKRLQISIVVLVVAVSSILSIVSSVLLMRDATENMTLRIQEGAAAYSQSVQNAINTYKAKIETIAQSATILDSAQSAQQKSDALAAAAKKFGFESVVVSDANGDTSDGTNVKDREYFQKSIAGETYLSSPLLSKATGKMVLIISAQLSGGKGIVFARLSSDVFSQMIDDISIGASGYGFIVNKAGTIVAHKKQETVSQQLNYIEQAKKDSSYAGLASVITDMISGNTSVRPVQYQGTEMTVGYTGIPGTDGWSIGVTAQTAEMMNNFYISMRLMMILLVLFILASFFLAARIANPIANPIISMVRRLTLLADEGDLHTEVPQFRTKDEIGTLSDSLAYMVTALKSIIEETSFVLGSLEKGDCTVSSQLDLKGDFIPLKTALNGIISNLNTIFGNFRDSINQVAAGADQVSSGAQLLASGATEQAATIEELNASVSSVAQQAQENAETVRQAGEHVMLVNQKVNQGNSHMQRLSQSMSEIAEASEKISNITKVIEDIAFQTNILALNAAIEAASAGSAGKGFAVVAEEVRELAGKVADAAKQTASLIEHSSLVVADGEKMSAETAAVLVEVAEQAEMVGKSMKKIEEASTEQVEAIGQIDTGLAQVSAVVQTNAATAEESSASSEELASQSQTMRDEIAWIKLLDKGTDASRQER</sequence>
<name>A0A928Q3M3_9FIRM</name>
<reference evidence="12" key="1">
    <citation type="submission" date="2019-04" db="EMBL/GenBank/DDBJ databases">
        <title>Evolution of Biomass-Degrading Anaerobic Consortia Revealed by Metagenomics.</title>
        <authorList>
            <person name="Peng X."/>
        </authorList>
    </citation>
    <scope>NUCLEOTIDE SEQUENCE</scope>
    <source>
        <strain evidence="12">SIG551</strain>
    </source>
</reference>
<accession>A0A928Q3M3</accession>
<dbReference type="EMBL" id="SVNY01000002">
    <property type="protein sequence ID" value="MBE6833071.1"/>
    <property type="molecule type" value="Genomic_DNA"/>
</dbReference>
<keyword evidence="2" id="KW-1003">Cell membrane</keyword>
<dbReference type="SMART" id="SM00283">
    <property type="entry name" value="MA"/>
    <property type="match status" value="1"/>
</dbReference>
<evidence type="ECO:0000256" key="2">
    <source>
        <dbReference type="ARBA" id="ARBA00022475"/>
    </source>
</evidence>
<dbReference type="CDD" id="cd12914">
    <property type="entry name" value="PDC1_DGC_like"/>
    <property type="match status" value="1"/>
</dbReference>
<dbReference type="InterPro" id="IPR029151">
    <property type="entry name" value="Sensor-like_sf"/>
</dbReference>
<keyword evidence="5 9" id="KW-1133">Transmembrane helix</keyword>
<dbReference type="Gene3D" id="1.10.287.950">
    <property type="entry name" value="Methyl-accepting chemotaxis protein"/>
    <property type="match status" value="1"/>
</dbReference>
<comment type="subcellular location">
    <subcellularLocation>
        <location evidence="1">Cell membrane</location>
        <topology evidence="1">Multi-pass membrane protein</topology>
    </subcellularLocation>
</comment>
<gene>
    <name evidence="12" type="ORF">E7512_05730</name>
</gene>
<dbReference type="Gene3D" id="6.10.340.10">
    <property type="match status" value="1"/>
</dbReference>
<dbReference type="Proteomes" id="UP000754750">
    <property type="component" value="Unassembled WGS sequence"/>
</dbReference>
<dbReference type="PROSITE" id="PS50111">
    <property type="entry name" value="CHEMOTAXIS_TRANSDUC_2"/>
    <property type="match status" value="1"/>
</dbReference>
<evidence type="ECO:0000256" key="1">
    <source>
        <dbReference type="ARBA" id="ARBA00004651"/>
    </source>
</evidence>
<evidence type="ECO:0000256" key="3">
    <source>
        <dbReference type="ARBA" id="ARBA00022500"/>
    </source>
</evidence>
<dbReference type="PANTHER" id="PTHR43531">
    <property type="entry name" value="PROTEIN ICFG"/>
    <property type="match status" value="1"/>
</dbReference>
<keyword evidence="3" id="KW-0145">Chemotaxis</keyword>
<evidence type="ECO:0000256" key="8">
    <source>
        <dbReference type="PROSITE-ProRule" id="PRU00284"/>
    </source>
</evidence>
<dbReference type="Pfam" id="PF00015">
    <property type="entry name" value="MCPsignal"/>
    <property type="match status" value="1"/>
</dbReference>
<dbReference type="InterPro" id="IPR051310">
    <property type="entry name" value="MCP_chemotaxis"/>
</dbReference>
<dbReference type="PANTHER" id="PTHR43531:SF11">
    <property type="entry name" value="METHYL-ACCEPTING CHEMOTAXIS PROTEIN 3"/>
    <property type="match status" value="1"/>
</dbReference>
<dbReference type="InterPro" id="IPR033479">
    <property type="entry name" value="dCache_1"/>
</dbReference>
<organism evidence="12 13">
    <name type="scientific">Faecalispora sporosphaeroides</name>
    <dbReference type="NCBI Taxonomy" id="1549"/>
    <lineage>
        <taxon>Bacteria</taxon>
        <taxon>Bacillati</taxon>
        <taxon>Bacillota</taxon>
        <taxon>Clostridia</taxon>
        <taxon>Eubacteriales</taxon>
        <taxon>Oscillospiraceae</taxon>
        <taxon>Faecalispora</taxon>
    </lineage>
</organism>
<evidence type="ECO:0000256" key="4">
    <source>
        <dbReference type="ARBA" id="ARBA00022692"/>
    </source>
</evidence>
<comment type="caution">
    <text evidence="12">The sequence shown here is derived from an EMBL/GenBank/DDBJ whole genome shotgun (WGS) entry which is preliminary data.</text>
</comment>
<dbReference type="SUPFAM" id="SSF58104">
    <property type="entry name" value="Methyl-accepting chemotaxis protein (MCP) signaling domain"/>
    <property type="match status" value="1"/>
</dbReference>
<evidence type="ECO:0000313" key="13">
    <source>
        <dbReference type="Proteomes" id="UP000754750"/>
    </source>
</evidence>